<keyword evidence="2" id="KW-1185">Reference proteome</keyword>
<proteinExistence type="predicted"/>
<organism evidence="1 2">
    <name type="scientific">Caballeronia arvi</name>
    <dbReference type="NCBI Taxonomy" id="1777135"/>
    <lineage>
        <taxon>Bacteria</taxon>
        <taxon>Pseudomonadati</taxon>
        <taxon>Pseudomonadota</taxon>
        <taxon>Betaproteobacteria</taxon>
        <taxon>Burkholderiales</taxon>
        <taxon>Burkholderiaceae</taxon>
        <taxon>Caballeronia</taxon>
    </lineage>
</organism>
<dbReference type="EMBL" id="FCOM02000102">
    <property type="protein sequence ID" value="SAL87796.1"/>
    <property type="molecule type" value="Genomic_DNA"/>
</dbReference>
<dbReference type="RefSeq" id="WP_061152354.1">
    <property type="nucleotide sequence ID" value="NZ_FCOM02000102.1"/>
</dbReference>
<dbReference type="Proteomes" id="UP000055019">
    <property type="component" value="Unassembled WGS sequence"/>
</dbReference>
<sequence>MGNKLTERNDRLRHQRTKWRRQVEIVEGYWTDCADEDRAEMRSELRQQVSVLDADIEASNVDDFTKADLRMRLGRLMKQMADTET</sequence>
<protein>
    <submittedName>
        <fullName evidence="1">Uncharacterized protein</fullName>
    </submittedName>
</protein>
<reference evidence="1" key="1">
    <citation type="submission" date="2016-01" db="EMBL/GenBank/DDBJ databases">
        <authorList>
            <person name="Peeters C."/>
        </authorList>
    </citation>
    <scope>NUCLEOTIDE SEQUENCE [LARGE SCALE GENOMIC DNA]</scope>
    <source>
        <strain evidence="1">LMG 29317</strain>
    </source>
</reference>
<accession>A0A158L346</accession>
<name>A0A158L346_9BURK</name>
<gene>
    <name evidence="1" type="ORF">AWB74_08268</name>
</gene>
<dbReference type="OrthoDB" id="9140073at2"/>
<dbReference type="AlphaFoldDB" id="A0A158L346"/>
<comment type="caution">
    <text evidence="1">The sequence shown here is derived from an EMBL/GenBank/DDBJ whole genome shotgun (WGS) entry which is preliminary data.</text>
</comment>
<evidence type="ECO:0000313" key="2">
    <source>
        <dbReference type="Proteomes" id="UP000055019"/>
    </source>
</evidence>
<evidence type="ECO:0000313" key="1">
    <source>
        <dbReference type="EMBL" id="SAL87796.1"/>
    </source>
</evidence>